<sequence length="64" mass="7459">MVKFRLNSHYYRTVECTLQKQPASKCCSSESEDDPNNWSQVKQNYIVAVLVYTTNLKHFSAFPL</sequence>
<dbReference type="AlphaFoldDB" id="G3HK47"/>
<name>G3HK47_CRIGR</name>
<accession>G3HK47</accession>
<dbReference type="EMBL" id="JH000451">
    <property type="protein sequence ID" value="EGW06429.1"/>
    <property type="molecule type" value="Genomic_DNA"/>
</dbReference>
<dbReference type="InParanoid" id="G3HK47"/>
<evidence type="ECO:0000313" key="1">
    <source>
        <dbReference type="EMBL" id="EGW06429.1"/>
    </source>
</evidence>
<organism evidence="1 2">
    <name type="scientific">Cricetulus griseus</name>
    <name type="common">Chinese hamster</name>
    <name type="synonym">Cricetulus barabensis griseus</name>
    <dbReference type="NCBI Taxonomy" id="10029"/>
    <lineage>
        <taxon>Eukaryota</taxon>
        <taxon>Metazoa</taxon>
        <taxon>Chordata</taxon>
        <taxon>Craniata</taxon>
        <taxon>Vertebrata</taxon>
        <taxon>Euteleostomi</taxon>
        <taxon>Mammalia</taxon>
        <taxon>Eutheria</taxon>
        <taxon>Euarchontoglires</taxon>
        <taxon>Glires</taxon>
        <taxon>Rodentia</taxon>
        <taxon>Myomorpha</taxon>
        <taxon>Muroidea</taxon>
        <taxon>Cricetidae</taxon>
        <taxon>Cricetinae</taxon>
        <taxon>Cricetulus</taxon>
    </lineage>
</organism>
<evidence type="ECO:0000313" key="2">
    <source>
        <dbReference type="Proteomes" id="UP000001075"/>
    </source>
</evidence>
<protein>
    <submittedName>
        <fullName evidence="1">Uncharacterized protein</fullName>
    </submittedName>
</protein>
<reference evidence="2" key="1">
    <citation type="journal article" date="2011" name="Nat. Biotechnol.">
        <title>The genomic sequence of the Chinese hamster ovary (CHO)-K1 cell line.</title>
        <authorList>
            <person name="Xu X."/>
            <person name="Nagarajan H."/>
            <person name="Lewis N.E."/>
            <person name="Pan S."/>
            <person name="Cai Z."/>
            <person name="Liu X."/>
            <person name="Chen W."/>
            <person name="Xie M."/>
            <person name="Wang W."/>
            <person name="Hammond S."/>
            <person name="Andersen M.R."/>
            <person name="Neff N."/>
            <person name="Passarelli B."/>
            <person name="Koh W."/>
            <person name="Fan H.C."/>
            <person name="Wang J."/>
            <person name="Gui Y."/>
            <person name="Lee K.H."/>
            <person name="Betenbaugh M.J."/>
            <person name="Quake S.R."/>
            <person name="Famili I."/>
            <person name="Palsson B.O."/>
            <person name="Wang J."/>
        </authorList>
    </citation>
    <scope>NUCLEOTIDE SEQUENCE [LARGE SCALE GENOMIC DNA]</scope>
    <source>
        <strain evidence="2">CHO K1 cell line</strain>
    </source>
</reference>
<dbReference type="Proteomes" id="UP000001075">
    <property type="component" value="Unassembled WGS sequence"/>
</dbReference>
<gene>
    <name evidence="1" type="ORF">I79_011064</name>
</gene>
<proteinExistence type="predicted"/>